<dbReference type="HOGENOM" id="CLU_038034_4_0_5"/>
<dbReference type="GO" id="GO:0030288">
    <property type="term" value="C:outer membrane-bounded periplasmic space"/>
    <property type="evidence" value="ECO:0007669"/>
    <property type="project" value="TreeGrafter"/>
</dbReference>
<dbReference type="EMBL" id="ACQA01000002">
    <property type="protein sequence ID" value="EEQ94581.1"/>
    <property type="molecule type" value="Genomic_DNA"/>
</dbReference>
<dbReference type="AlphaFoldDB" id="C4WQS1"/>
<accession>C4WQS1</accession>
<evidence type="ECO:0000313" key="7">
    <source>
        <dbReference type="EMBL" id="EEQ94581.1"/>
    </source>
</evidence>
<comment type="subcellular location">
    <subcellularLocation>
        <location evidence="1">Cell envelope</location>
    </subcellularLocation>
</comment>
<keyword evidence="5" id="KW-0732">Signal</keyword>
<name>C4WQS1_9HYPH</name>
<dbReference type="GO" id="GO:1901678">
    <property type="term" value="P:iron coordination entity transport"/>
    <property type="evidence" value="ECO:0007669"/>
    <property type="project" value="UniProtKB-ARBA"/>
</dbReference>
<keyword evidence="4" id="KW-0406">Ion transport</keyword>
<organism evidence="7 8">
    <name type="scientific">Brucella intermedia LMG 3301</name>
    <dbReference type="NCBI Taxonomy" id="641118"/>
    <lineage>
        <taxon>Bacteria</taxon>
        <taxon>Pseudomonadati</taxon>
        <taxon>Pseudomonadota</taxon>
        <taxon>Alphaproteobacteria</taxon>
        <taxon>Hyphomicrobiales</taxon>
        <taxon>Brucellaceae</taxon>
        <taxon>Brucella/Ochrobactrum group</taxon>
        <taxon>Brucella</taxon>
    </lineage>
</organism>
<dbReference type="SUPFAM" id="SSF53807">
    <property type="entry name" value="Helical backbone' metal receptor"/>
    <property type="match status" value="1"/>
</dbReference>
<dbReference type="NCBIfam" id="NF008200">
    <property type="entry name" value="PRK10957.1"/>
    <property type="match status" value="1"/>
</dbReference>
<evidence type="ECO:0000256" key="3">
    <source>
        <dbReference type="ARBA" id="ARBA00022448"/>
    </source>
</evidence>
<evidence type="ECO:0000313" key="8">
    <source>
        <dbReference type="Proteomes" id="UP000004386"/>
    </source>
</evidence>
<evidence type="ECO:0000256" key="5">
    <source>
        <dbReference type="ARBA" id="ARBA00022729"/>
    </source>
</evidence>
<evidence type="ECO:0000256" key="1">
    <source>
        <dbReference type="ARBA" id="ARBA00004196"/>
    </source>
</evidence>
<proteinExistence type="inferred from homology"/>
<keyword evidence="4" id="KW-0410">Iron transport</keyword>
<gene>
    <name evidence="7" type="ORF">OINT_2001819</name>
</gene>
<dbReference type="Gene3D" id="3.40.50.1980">
    <property type="entry name" value="Nitrogenase molybdenum iron protein domain"/>
    <property type="match status" value="2"/>
</dbReference>
<dbReference type="Pfam" id="PF01497">
    <property type="entry name" value="Peripla_BP_2"/>
    <property type="match status" value="1"/>
</dbReference>
<keyword evidence="3" id="KW-0813">Transport</keyword>
<feature type="domain" description="Fe/B12 periplasmic-binding" evidence="6">
    <location>
        <begin position="57"/>
        <end position="327"/>
    </location>
</feature>
<dbReference type="InterPro" id="IPR051313">
    <property type="entry name" value="Bact_iron-sidero_bind"/>
</dbReference>
<dbReference type="Proteomes" id="UP000004386">
    <property type="component" value="Unassembled WGS sequence"/>
</dbReference>
<dbReference type="PANTHER" id="PTHR30532">
    <property type="entry name" value="IRON III DICITRATE-BINDING PERIPLASMIC PROTEIN"/>
    <property type="match status" value="1"/>
</dbReference>
<protein>
    <submittedName>
        <fullName evidence="7">Iron-enterobactin transporter periplasmic binding protein</fullName>
    </submittedName>
</protein>
<reference evidence="7 8" key="1">
    <citation type="submission" date="2009-05" db="EMBL/GenBank/DDBJ databases">
        <authorList>
            <person name="Setubal J.C."/>
            <person name="Boyle S."/>
            <person name="Crasta O.R."/>
            <person name="Gillespie J.J."/>
            <person name="Kenyon R.W."/>
            <person name="Lu J."/>
            <person name="Mane S."/>
            <person name="Nagrani S."/>
            <person name="Shallom J.M."/>
            <person name="Shallom S."/>
            <person name="Shukla M."/>
            <person name="Snyder E.E."/>
            <person name="Sobral B.W."/>
            <person name="Wattam A.R."/>
            <person name="Will R."/>
            <person name="Williams K."/>
            <person name="Yoo H."/>
            <person name="Munk C."/>
            <person name="Tapia R."/>
            <person name="Green L."/>
            <person name="Rogers Y."/>
            <person name="Detter J.C."/>
            <person name="Bruce D."/>
            <person name="Brettin T.S."/>
            <person name="Tsolis R."/>
        </authorList>
    </citation>
    <scope>NUCLEOTIDE SEQUENCE [LARGE SCALE GENOMIC DNA]</scope>
    <source>
        <strain evidence="7 8">LMG 3301</strain>
    </source>
</reference>
<keyword evidence="4" id="KW-0408">Iron</keyword>
<dbReference type="PROSITE" id="PS50983">
    <property type="entry name" value="FE_B12_PBP"/>
    <property type="match status" value="1"/>
</dbReference>
<comment type="caution">
    <text evidence="7">The sequence shown here is derived from an EMBL/GenBank/DDBJ whole genome shotgun (WGS) entry which is preliminary data.</text>
</comment>
<evidence type="ECO:0000256" key="4">
    <source>
        <dbReference type="ARBA" id="ARBA00022496"/>
    </source>
</evidence>
<evidence type="ECO:0000259" key="6">
    <source>
        <dbReference type="PROSITE" id="PS50983"/>
    </source>
</evidence>
<dbReference type="PANTHER" id="PTHR30532:SF24">
    <property type="entry name" value="FERRIC ENTEROBACTIN-BINDING PERIPLASMIC PROTEIN FEPB"/>
    <property type="match status" value="1"/>
</dbReference>
<comment type="similarity">
    <text evidence="2">Belongs to the bacterial solute-binding protein 8 family.</text>
</comment>
<evidence type="ECO:0000256" key="2">
    <source>
        <dbReference type="ARBA" id="ARBA00008814"/>
    </source>
</evidence>
<sequence length="327" mass="35554">MRWWRIAMQAARPIFLLLATMVILFSPPRTVMVAEQAWPRTVKHEAGELVLKTKPVRIVSTTPSITGILLAMGAPLVATAATTPSPLTDNKGFFLQWAEVADERGVEVLYPNLEFDMEAIIGVEPDLLIASATGADSVVQHYSELEAQGIPTLVVNYSNQSWQEIATELGTALGLEDETGATIARFDAKVAEVAATIMPPNEPVTIVGYNIGNSYSVGRTSSPQSLLLQALGFKVDGLPDTVAKDVRRRSDFDFISHENLSAAITGKSIFLLRGSQNDVQALLEDPVLANLPAVRDHNVYPLGPSSFRIDYYSGLQMIEAVASNFRK</sequence>
<dbReference type="InterPro" id="IPR002491">
    <property type="entry name" value="ABC_transptr_periplasmic_BD"/>
</dbReference>